<feature type="signal peptide" evidence="1">
    <location>
        <begin position="1"/>
        <end position="24"/>
    </location>
</feature>
<evidence type="ECO:0000313" key="4">
    <source>
        <dbReference type="Proteomes" id="UP000809137"/>
    </source>
</evidence>
<keyword evidence="3" id="KW-0946">Virion</keyword>
<evidence type="ECO:0000313" key="3">
    <source>
        <dbReference type="EMBL" id="MBM0746807.1"/>
    </source>
</evidence>
<accession>A0ABS1Z3E0</accession>
<dbReference type="PANTHER" id="PTHR37089">
    <property type="entry name" value="PROTEIN U-RELATED"/>
    <property type="match status" value="1"/>
</dbReference>
<protein>
    <submittedName>
        <fullName evidence="3">Spore coat protein U domain-containing protein</fullName>
    </submittedName>
</protein>
<dbReference type="InterPro" id="IPR008966">
    <property type="entry name" value="Adhesion_dom_sf"/>
</dbReference>
<keyword evidence="1" id="KW-0732">Signal</keyword>
<proteinExistence type="predicted"/>
<feature type="chain" id="PRO_5047407719" evidence="1">
    <location>
        <begin position="25"/>
        <end position="170"/>
    </location>
</feature>
<dbReference type="Proteomes" id="UP000809137">
    <property type="component" value="Unassembled WGS sequence"/>
</dbReference>
<reference evidence="3 4" key="1">
    <citation type="submission" date="2021-01" db="EMBL/GenBank/DDBJ databases">
        <title>Complete genome sequence of Pantoea eucrina OB49, a heavy metal tolerant bacterium with PGPR potential isolated from wheat in Algeria.</title>
        <authorList>
            <person name="Lekired A."/>
            <person name="Ouzari I.H."/>
        </authorList>
    </citation>
    <scope>NUCLEOTIDE SEQUENCE [LARGE SCALE GENOMIC DNA]</scope>
    <source>
        <strain evidence="3 4">OB49</strain>
    </source>
</reference>
<dbReference type="SUPFAM" id="SSF49401">
    <property type="entry name" value="Bacterial adhesins"/>
    <property type="match status" value="1"/>
</dbReference>
<gene>
    <name evidence="3" type="ORF">JJB79_05150</name>
</gene>
<feature type="domain" description="Spore coat protein U/FanG" evidence="2">
    <location>
        <begin position="28"/>
        <end position="167"/>
    </location>
</feature>
<dbReference type="EMBL" id="JAFCXS010000002">
    <property type="protein sequence ID" value="MBM0746807.1"/>
    <property type="molecule type" value="Genomic_DNA"/>
</dbReference>
<keyword evidence="3" id="KW-0167">Capsid protein</keyword>
<dbReference type="SMART" id="SM00972">
    <property type="entry name" value="SCPU"/>
    <property type="match status" value="1"/>
</dbReference>
<dbReference type="Pfam" id="PF05229">
    <property type="entry name" value="SCPU"/>
    <property type="match status" value="1"/>
</dbReference>
<keyword evidence="4" id="KW-1185">Reference proteome</keyword>
<name>A0ABS1Z3E0_9GAMM</name>
<dbReference type="InterPro" id="IPR053167">
    <property type="entry name" value="Spore_coat_component"/>
</dbReference>
<dbReference type="Gene3D" id="2.60.40.1090">
    <property type="entry name" value="Fimbrial-type adhesion domain"/>
    <property type="match status" value="1"/>
</dbReference>
<organism evidence="3 4">
    <name type="scientific">Pantoea eucrina</name>
    <dbReference type="NCBI Taxonomy" id="472693"/>
    <lineage>
        <taxon>Bacteria</taxon>
        <taxon>Pseudomonadati</taxon>
        <taxon>Pseudomonadota</taxon>
        <taxon>Gammaproteobacteria</taxon>
        <taxon>Enterobacterales</taxon>
        <taxon>Erwiniaceae</taxon>
        <taxon>Pantoea</taxon>
    </lineage>
</organism>
<sequence length="170" mass="17344">MRLSLSLWRAAGLIAAFACLPADALPVANFQVAASIVAGCVVSGSNTGVFGTLNFGSHSGVATGNFSASYLQSTTLNLACTPGTAVSMSIDGGANYTSVRNLKHTSSSNTVAYRLFSNAALTAPIPINSAIALNYSNANTITLPVYGQLTLPGTAQAGTYTDTLTVTLSW</sequence>
<evidence type="ECO:0000256" key="1">
    <source>
        <dbReference type="SAM" id="SignalP"/>
    </source>
</evidence>
<evidence type="ECO:0000259" key="2">
    <source>
        <dbReference type="Pfam" id="PF05229"/>
    </source>
</evidence>
<comment type="caution">
    <text evidence="3">The sequence shown here is derived from an EMBL/GenBank/DDBJ whole genome shotgun (WGS) entry which is preliminary data.</text>
</comment>
<dbReference type="InterPro" id="IPR036937">
    <property type="entry name" value="Adhesion_dom_fimbrial_sf"/>
</dbReference>
<dbReference type="InterPro" id="IPR007893">
    <property type="entry name" value="Spore_coat_U/FanG"/>
</dbReference>